<dbReference type="RefSeq" id="WP_390273375.1">
    <property type="nucleotide sequence ID" value="NZ_JBHRSA010000046.1"/>
</dbReference>
<name>A0ABV7CY00_9BACI</name>
<gene>
    <name evidence="2" type="ORF">ACFOGI_13120</name>
</gene>
<sequence>MTNNPYGDKVMPLTSKQSGKTHLVGEDVYCYTNQIVNVFFVGNRNQRKGWVLVDAGMPRSADKIIEHAEDLYGEGATPEAIVLTHGHFDHVGALPDLAEKWKVNVYAHPLEIPYLTGETSYDKPDPTVDGGAVAKLSGFFPNEPVDLSGYVKELPQDGSIPEMPNWKWLHTPGHTPGHVSLYRESDRTLIAGDAFTTVKQDEMFEVVKQDKEINGPPVYFTPNWEDAEKSVKKLADLQPLHAGTGHGLPMTGEELEKGLTELATTFKEKAVPKHGKYVDGQ</sequence>
<dbReference type="InterPro" id="IPR001279">
    <property type="entry name" value="Metallo-B-lactamas"/>
</dbReference>
<dbReference type="Proteomes" id="UP001595279">
    <property type="component" value="Unassembled WGS sequence"/>
</dbReference>
<comment type="caution">
    <text evidence="2">The sequence shown here is derived from an EMBL/GenBank/DDBJ whole genome shotgun (WGS) entry which is preliminary data.</text>
</comment>
<proteinExistence type="predicted"/>
<dbReference type="Gene3D" id="3.60.15.10">
    <property type="entry name" value="Ribonuclease Z/Hydroxyacylglutathione hydrolase-like"/>
    <property type="match status" value="1"/>
</dbReference>
<dbReference type="CDD" id="cd07721">
    <property type="entry name" value="yflN-like_MBL-fold"/>
    <property type="match status" value="1"/>
</dbReference>
<accession>A0ABV7CY00</accession>
<evidence type="ECO:0000259" key="1">
    <source>
        <dbReference type="SMART" id="SM00849"/>
    </source>
</evidence>
<dbReference type="SUPFAM" id="SSF56281">
    <property type="entry name" value="Metallo-hydrolase/oxidoreductase"/>
    <property type="match status" value="1"/>
</dbReference>
<dbReference type="Pfam" id="PF00753">
    <property type="entry name" value="Lactamase_B"/>
    <property type="match status" value="1"/>
</dbReference>
<dbReference type="PANTHER" id="PTHR42951:SF17">
    <property type="entry name" value="METALLO-BETA-LACTAMASE DOMAIN-CONTAINING PROTEIN"/>
    <property type="match status" value="1"/>
</dbReference>
<feature type="domain" description="Metallo-beta-lactamase" evidence="1">
    <location>
        <begin position="35"/>
        <end position="246"/>
    </location>
</feature>
<dbReference type="SMART" id="SM00849">
    <property type="entry name" value="Lactamase_B"/>
    <property type="match status" value="1"/>
</dbReference>
<dbReference type="EMBL" id="JBHRSA010000046">
    <property type="protein sequence ID" value="MFC3041183.1"/>
    <property type="molecule type" value="Genomic_DNA"/>
</dbReference>
<dbReference type="InterPro" id="IPR050855">
    <property type="entry name" value="NDM-1-like"/>
</dbReference>
<dbReference type="PANTHER" id="PTHR42951">
    <property type="entry name" value="METALLO-BETA-LACTAMASE DOMAIN-CONTAINING"/>
    <property type="match status" value="1"/>
</dbReference>
<dbReference type="InterPro" id="IPR036866">
    <property type="entry name" value="RibonucZ/Hydroxyglut_hydro"/>
</dbReference>
<protein>
    <submittedName>
        <fullName evidence="2">MBL fold metallo-hydrolase</fullName>
    </submittedName>
</protein>
<evidence type="ECO:0000313" key="2">
    <source>
        <dbReference type="EMBL" id="MFC3041183.1"/>
    </source>
</evidence>
<keyword evidence="3" id="KW-1185">Reference proteome</keyword>
<evidence type="ECO:0000313" key="3">
    <source>
        <dbReference type="Proteomes" id="UP001595279"/>
    </source>
</evidence>
<organism evidence="2 3">
    <name type="scientific">Virgibacillus xinjiangensis</name>
    <dbReference type="NCBI Taxonomy" id="393090"/>
    <lineage>
        <taxon>Bacteria</taxon>
        <taxon>Bacillati</taxon>
        <taxon>Bacillota</taxon>
        <taxon>Bacilli</taxon>
        <taxon>Bacillales</taxon>
        <taxon>Bacillaceae</taxon>
        <taxon>Virgibacillus</taxon>
    </lineage>
</organism>
<reference evidence="3" key="1">
    <citation type="journal article" date="2019" name="Int. J. Syst. Evol. Microbiol.">
        <title>The Global Catalogue of Microorganisms (GCM) 10K type strain sequencing project: providing services to taxonomists for standard genome sequencing and annotation.</title>
        <authorList>
            <consortium name="The Broad Institute Genomics Platform"/>
            <consortium name="The Broad Institute Genome Sequencing Center for Infectious Disease"/>
            <person name="Wu L."/>
            <person name="Ma J."/>
        </authorList>
    </citation>
    <scope>NUCLEOTIDE SEQUENCE [LARGE SCALE GENOMIC DNA]</scope>
    <source>
        <strain evidence="3">KCTC 13128</strain>
    </source>
</reference>